<gene>
    <name evidence="2" type="ORF">HUJ06_019935</name>
</gene>
<feature type="chain" id="PRO_5032280551" description="Secreted protein" evidence="1">
    <location>
        <begin position="20"/>
        <end position="73"/>
    </location>
</feature>
<evidence type="ECO:0008006" key="4">
    <source>
        <dbReference type="Google" id="ProtNLM"/>
    </source>
</evidence>
<dbReference type="EMBL" id="DUZY01000001">
    <property type="protein sequence ID" value="DAD18472.1"/>
    <property type="molecule type" value="Genomic_DNA"/>
</dbReference>
<protein>
    <recommendedName>
        <fullName evidence="4">Secreted protein</fullName>
    </recommendedName>
</protein>
<evidence type="ECO:0000313" key="3">
    <source>
        <dbReference type="Proteomes" id="UP000607653"/>
    </source>
</evidence>
<sequence length="73" mass="8416">MTMKIHLLSLSIVTSLLNSWPENPRSYSYITGLRKRTILLRELCQDICPDESANNLFGSQRSPCHTARFHPQQ</sequence>
<reference evidence="2 3" key="1">
    <citation type="journal article" date="2020" name="Mol. Biol. Evol.">
        <title>Distinct Expression and Methylation Patterns for Genes with Different Fates following a Single Whole-Genome Duplication in Flowering Plants.</title>
        <authorList>
            <person name="Shi T."/>
            <person name="Rahmani R.S."/>
            <person name="Gugger P.F."/>
            <person name="Wang M."/>
            <person name="Li H."/>
            <person name="Zhang Y."/>
            <person name="Li Z."/>
            <person name="Wang Q."/>
            <person name="Van de Peer Y."/>
            <person name="Marchal K."/>
            <person name="Chen J."/>
        </authorList>
    </citation>
    <scope>NUCLEOTIDE SEQUENCE [LARGE SCALE GENOMIC DNA]</scope>
    <source>
        <tissue evidence="2">Leaf</tissue>
    </source>
</reference>
<evidence type="ECO:0000313" key="2">
    <source>
        <dbReference type="EMBL" id="DAD18472.1"/>
    </source>
</evidence>
<keyword evidence="3" id="KW-1185">Reference proteome</keyword>
<keyword evidence="1" id="KW-0732">Signal</keyword>
<feature type="signal peptide" evidence="1">
    <location>
        <begin position="1"/>
        <end position="19"/>
    </location>
</feature>
<organism evidence="2 3">
    <name type="scientific">Nelumbo nucifera</name>
    <name type="common">Sacred lotus</name>
    <dbReference type="NCBI Taxonomy" id="4432"/>
    <lineage>
        <taxon>Eukaryota</taxon>
        <taxon>Viridiplantae</taxon>
        <taxon>Streptophyta</taxon>
        <taxon>Embryophyta</taxon>
        <taxon>Tracheophyta</taxon>
        <taxon>Spermatophyta</taxon>
        <taxon>Magnoliopsida</taxon>
        <taxon>Proteales</taxon>
        <taxon>Nelumbonaceae</taxon>
        <taxon>Nelumbo</taxon>
    </lineage>
</organism>
<accession>A0A822XEZ9</accession>
<dbReference type="AlphaFoldDB" id="A0A822XEZ9"/>
<comment type="caution">
    <text evidence="2">The sequence shown here is derived from an EMBL/GenBank/DDBJ whole genome shotgun (WGS) entry which is preliminary data.</text>
</comment>
<name>A0A822XEZ9_NELNU</name>
<dbReference type="Proteomes" id="UP000607653">
    <property type="component" value="Unassembled WGS sequence"/>
</dbReference>
<evidence type="ECO:0000256" key="1">
    <source>
        <dbReference type="SAM" id="SignalP"/>
    </source>
</evidence>
<proteinExistence type="predicted"/>